<dbReference type="Proteomes" id="UP000003250">
    <property type="component" value="Unassembled WGS sequence"/>
</dbReference>
<organism evidence="2 3">
    <name type="scientific">Mesorhizobium alhagi CCNWXJ12-2</name>
    <dbReference type="NCBI Taxonomy" id="1107882"/>
    <lineage>
        <taxon>Bacteria</taxon>
        <taxon>Pseudomonadati</taxon>
        <taxon>Pseudomonadota</taxon>
        <taxon>Alphaproteobacteria</taxon>
        <taxon>Hyphomicrobiales</taxon>
        <taxon>Phyllobacteriaceae</taxon>
        <taxon>Allomesorhizobium</taxon>
    </lineage>
</organism>
<dbReference type="OrthoDB" id="9808963at2"/>
<dbReference type="AlphaFoldDB" id="H0HN62"/>
<dbReference type="PATRIC" id="fig|1107882.3.peg.1546"/>
<accession>H0HN62</accession>
<reference evidence="2 3" key="1">
    <citation type="journal article" date="2012" name="J. Bacteriol.">
        <title>Draft Genome Sequence of Mesorhizobium alhagi CCNWXJ12-2T, a Novel Salt-Resistant Species Isolated from the Desert of Northwestern China.</title>
        <authorList>
            <person name="Zhou M."/>
            <person name="Chen W."/>
            <person name="Chen H."/>
            <person name="Wei G."/>
        </authorList>
    </citation>
    <scope>NUCLEOTIDE SEQUENCE [LARGE SCALE GENOMIC DNA]</scope>
    <source>
        <strain evidence="2 3">CCNWXJ12-2</strain>
    </source>
</reference>
<evidence type="ECO:0000313" key="3">
    <source>
        <dbReference type="Proteomes" id="UP000003250"/>
    </source>
</evidence>
<proteinExistence type="predicted"/>
<evidence type="ECO:0000256" key="1">
    <source>
        <dbReference type="SAM" id="SignalP"/>
    </source>
</evidence>
<evidence type="ECO:0000313" key="2">
    <source>
        <dbReference type="EMBL" id="EHK57856.1"/>
    </source>
</evidence>
<dbReference type="RefSeq" id="WP_008835224.1">
    <property type="nucleotide sequence ID" value="NZ_AHAM01000053.1"/>
</dbReference>
<name>H0HN62_9HYPH</name>
<dbReference type="EMBL" id="AHAM01000053">
    <property type="protein sequence ID" value="EHK57856.1"/>
    <property type="molecule type" value="Genomic_DNA"/>
</dbReference>
<keyword evidence="3" id="KW-1185">Reference proteome</keyword>
<keyword evidence="1" id="KW-0732">Signal</keyword>
<feature type="signal peptide" evidence="1">
    <location>
        <begin position="1"/>
        <end position="18"/>
    </location>
</feature>
<sequence length="148" mass="15681">MRFVILAAAVATAAPAHASGGLWCDNVGGPVKISIQSGVTRGMGFPVFDFRASSEIEDATIGEDLRKIAFDGAHLPQYWSYGEDLNMVLYRERDTEIFGSVEITILTKAAGDDIAYNGTYTYTAHDGGGNNGQGSTVTHTGKISCGVE</sequence>
<protein>
    <submittedName>
        <fullName evidence="2">Uncharacterized protein</fullName>
    </submittedName>
</protein>
<feature type="chain" id="PRO_5003534038" evidence="1">
    <location>
        <begin position="19"/>
        <end position="148"/>
    </location>
</feature>
<gene>
    <name evidence="2" type="ORF">MAXJ12_07924</name>
</gene>